<accession>A0A3M7S8V9</accession>
<feature type="compositionally biased region" description="Basic and acidic residues" evidence="1">
    <location>
        <begin position="55"/>
        <end position="78"/>
    </location>
</feature>
<sequence>MPVSSGHGRWPTEYGVGIKDERIAPKCAICTQKNCFICEHNLSVRNAIFSNKPYLDPKEDYSIADRNSQKRREEDQRRNNQQVSKSKGSKATPRSKDSKKNKINPEDSGSKEKKSRCTIL</sequence>
<dbReference type="Proteomes" id="UP000276133">
    <property type="component" value="Unassembled WGS sequence"/>
</dbReference>
<comment type="caution">
    <text evidence="2">The sequence shown here is derived from an EMBL/GenBank/DDBJ whole genome shotgun (WGS) entry which is preliminary data.</text>
</comment>
<dbReference type="OrthoDB" id="10417394at2759"/>
<evidence type="ECO:0000313" key="2">
    <source>
        <dbReference type="EMBL" id="RNA32139.1"/>
    </source>
</evidence>
<feature type="region of interest" description="Disordered" evidence="1">
    <location>
        <begin position="52"/>
        <end position="120"/>
    </location>
</feature>
<organism evidence="2 3">
    <name type="scientific">Brachionus plicatilis</name>
    <name type="common">Marine rotifer</name>
    <name type="synonym">Brachionus muelleri</name>
    <dbReference type="NCBI Taxonomy" id="10195"/>
    <lineage>
        <taxon>Eukaryota</taxon>
        <taxon>Metazoa</taxon>
        <taxon>Spiralia</taxon>
        <taxon>Gnathifera</taxon>
        <taxon>Rotifera</taxon>
        <taxon>Eurotatoria</taxon>
        <taxon>Monogononta</taxon>
        <taxon>Pseudotrocha</taxon>
        <taxon>Ploima</taxon>
        <taxon>Brachionidae</taxon>
        <taxon>Brachionus</taxon>
    </lineage>
</organism>
<gene>
    <name evidence="2" type="ORF">BpHYR1_029826</name>
</gene>
<keyword evidence="3" id="KW-1185">Reference proteome</keyword>
<evidence type="ECO:0000313" key="3">
    <source>
        <dbReference type="Proteomes" id="UP000276133"/>
    </source>
</evidence>
<protein>
    <submittedName>
        <fullName evidence="2">Uncharacterized protein</fullName>
    </submittedName>
</protein>
<dbReference type="EMBL" id="REGN01001840">
    <property type="protein sequence ID" value="RNA32139.1"/>
    <property type="molecule type" value="Genomic_DNA"/>
</dbReference>
<feature type="compositionally biased region" description="Basic and acidic residues" evidence="1">
    <location>
        <begin position="94"/>
        <end position="112"/>
    </location>
</feature>
<evidence type="ECO:0000256" key="1">
    <source>
        <dbReference type="SAM" id="MobiDB-lite"/>
    </source>
</evidence>
<name>A0A3M7S8V9_BRAPC</name>
<proteinExistence type="predicted"/>
<reference evidence="2 3" key="1">
    <citation type="journal article" date="2018" name="Sci. Rep.">
        <title>Genomic signatures of local adaptation to the degree of environmental predictability in rotifers.</title>
        <authorList>
            <person name="Franch-Gras L."/>
            <person name="Hahn C."/>
            <person name="Garcia-Roger E.M."/>
            <person name="Carmona M.J."/>
            <person name="Serra M."/>
            <person name="Gomez A."/>
        </authorList>
    </citation>
    <scope>NUCLEOTIDE SEQUENCE [LARGE SCALE GENOMIC DNA]</scope>
    <source>
        <strain evidence="2">HYR1</strain>
    </source>
</reference>
<dbReference type="AlphaFoldDB" id="A0A3M7S8V9"/>